<gene>
    <name evidence="2" type="ORF">GEV26_09405</name>
</gene>
<accession>A0A5Q2MIE8</accession>
<name>A0A5Q2MIE8_9ACTN</name>
<dbReference type="SUPFAM" id="SSF56112">
    <property type="entry name" value="Protein kinase-like (PK-like)"/>
    <property type="match status" value="1"/>
</dbReference>
<evidence type="ECO:0000259" key="1">
    <source>
        <dbReference type="Pfam" id="PF01636"/>
    </source>
</evidence>
<dbReference type="InterPro" id="IPR051678">
    <property type="entry name" value="AGP_Transferase"/>
</dbReference>
<dbReference type="InterPro" id="IPR011009">
    <property type="entry name" value="Kinase-like_dom_sf"/>
</dbReference>
<dbReference type="InterPro" id="IPR041726">
    <property type="entry name" value="ACAD10_11_N"/>
</dbReference>
<keyword evidence="2" id="KW-0808">Transferase</keyword>
<keyword evidence="3" id="KW-1185">Reference proteome</keyword>
<dbReference type="Pfam" id="PF01636">
    <property type="entry name" value="APH"/>
    <property type="match status" value="1"/>
</dbReference>
<protein>
    <submittedName>
        <fullName evidence="2">Phosphotransferase</fullName>
    </submittedName>
</protein>
<dbReference type="KEGG" id="aef:GEV26_09405"/>
<organism evidence="2 3">
    <name type="scientific">Aeromicrobium yanjiei</name>
    <dbReference type="NCBI Taxonomy" id="2662028"/>
    <lineage>
        <taxon>Bacteria</taxon>
        <taxon>Bacillati</taxon>
        <taxon>Actinomycetota</taxon>
        <taxon>Actinomycetes</taxon>
        <taxon>Propionibacteriales</taxon>
        <taxon>Nocardioidaceae</taxon>
        <taxon>Aeromicrobium</taxon>
    </lineage>
</organism>
<dbReference type="AlphaFoldDB" id="A0A5Q2MIE8"/>
<dbReference type="GO" id="GO:0016740">
    <property type="term" value="F:transferase activity"/>
    <property type="evidence" value="ECO:0007669"/>
    <property type="project" value="UniProtKB-KW"/>
</dbReference>
<dbReference type="InterPro" id="IPR002575">
    <property type="entry name" value="Aminoglycoside_PTrfase"/>
</dbReference>
<evidence type="ECO:0000313" key="3">
    <source>
        <dbReference type="Proteomes" id="UP000392064"/>
    </source>
</evidence>
<dbReference type="Gene3D" id="3.30.200.20">
    <property type="entry name" value="Phosphorylase Kinase, domain 1"/>
    <property type="match status" value="1"/>
</dbReference>
<dbReference type="RefSeq" id="WP_153652827.1">
    <property type="nucleotide sequence ID" value="NZ_CP045737.1"/>
</dbReference>
<proteinExistence type="predicted"/>
<dbReference type="EMBL" id="CP045737">
    <property type="protein sequence ID" value="QGG41559.1"/>
    <property type="molecule type" value="Genomic_DNA"/>
</dbReference>
<dbReference type="CDD" id="cd05154">
    <property type="entry name" value="ACAD10_11_N-like"/>
    <property type="match status" value="1"/>
</dbReference>
<feature type="domain" description="Aminoglycoside phosphotransferase" evidence="1">
    <location>
        <begin position="80"/>
        <end position="313"/>
    </location>
</feature>
<dbReference type="Gene3D" id="3.90.1200.10">
    <property type="match status" value="1"/>
</dbReference>
<dbReference type="PANTHER" id="PTHR21310:SF40">
    <property type="entry name" value="AMINOGLYCOSIDE PHOSPHOTRANSFERASE DOMAIN-CONTAINING PROTEIN-RELATED"/>
    <property type="match status" value="1"/>
</dbReference>
<sequence>MSPVLGSVVGPVAERHRPSRIAFCYLRITFWRDSFSICPDIEVRRIVRVGHVSDELLLDITARAERAVAQWSEGSAVENLRPLTGGASSLTFVLDVVGGVGDGDEVVLKVAPPGLPPLRNRDVLRQARLFRALEGQEGVLVPRALFEDAGDPPEIPPFFAMSMVPGECVEPNLASDEARPSPDVTKARSFDAMEVLAALHRVSPAAVGLGDEPVVTLGDEIDRWTRAFETVPTELSGDYARAARALHATVPEAMAPVVNHGDYRLGNTLCEGGRLTAIIDWEIWSLGDPRIDMTWFTFFTDEAQHPAVEPGVVAGTPTRQELIRAYETAADATLADLPWFDALTKYKEAAATALLIKRDLKSGGMSISNGRMLPALPRLVQEALDIVG</sequence>
<evidence type="ECO:0000313" key="2">
    <source>
        <dbReference type="EMBL" id="QGG41559.1"/>
    </source>
</evidence>
<reference evidence="2 3" key="1">
    <citation type="submission" date="2019-11" db="EMBL/GenBank/DDBJ databases">
        <authorList>
            <person name="Li J."/>
        </authorList>
    </citation>
    <scope>NUCLEOTIDE SEQUENCE [LARGE SCALE GENOMIC DNA]</scope>
    <source>
        <strain evidence="2 3">MF47</strain>
    </source>
</reference>
<dbReference type="PANTHER" id="PTHR21310">
    <property type="entry name" value="AMINOGLYCOSIDE PHOSPHOTRANSFERASE-RELATED-RELATED"/>
    <property type="match status" value="1"/>
</dbReference>
<dbReference type="Proteomes" id="UP000392064">
    <property type="component" value="Chromosome"/>
</dbReference>